<dbReference type="AlphaFoldDB" id="A0A4R2Q9Y8"/>
<evidence type="ECO:0000313" key="2">
    <source>
        <dbReference type="EMBL" id="TCP45743.1"/>
    </source>
</evidence>
<name>A0A4R2Q9Y8_9PSEU</name>
<gene>
    <name evidence="2" type="ORF">EV191_11523</name>
</gene>
<evidence type="ECO:0000313" key="3">
    <source>
        <dbReference type="Proteomes" id="UP000294911"/>
    </source>
</evidence>
<proteinExistence type="predicted"/>
<keyword evidence="3" id="KW-1185">Reference proteome</keyword>
<comment type="caution">
    <text evidence="2">The sequence shown here is derived from an EMBL/GenBank/DDBJ whole genome shotgun (WGS) entry which is preliminary data.</text>
</comment>
<dbReference type="Pfam" id="PF13452">
    <property type="entry name" value="FAS1_DH_region"/>
    <property type="match status" value="1"/>
</dbReference>
<protein>
    <submittedName>
        <fullName evidence="2">MaoC dehydratase-like protein</fullName>
    </submittedName>
</protein>
<dbReference type="InterPro" id="IPR029069">
    <property type="entry name" value="HotDog_dom_sf"/>
</dbReference>
<accession>A0A4R2Q9Y8</accession>
<sequence length="194" mass="21986">MLNSLSSEGITVRNLQDQLDRFAGVAAEPRRVARYPVNEAMIRNWVEAHDDDNPIYVDDAAARAAGRPGVVCPPAMISTWVMAGYRRYREIHRLRAEGHTEDFPYSRLLSLLDEAGFTSVVATDLTQEYVRDIHVGEHITAHITIEAISPMKRTALGNGHFITLLKKYVNQDGELLVEERFRLLRFAPESRKDP</sequence>
<dbReference type="Gene3D" id="3.10.129.10">
    <property type="entry name" value="Hotdog Thioesterase"/>
    <property type="match status" value="1"/>
</dbReference>
<dbReference type="InterPro" id="IPR039569">
    <property type="entry name" value="FAS1-like_DH_region"/>
</dbReference>
<evidence type="ECO:0000259" key="1">
    <source>
        <dbReference type="Pfam" id="PF13452"/>
    </source>
</evidence>
<organism evidence="2 3">
    <name type="scientific">Tamaricihabitans halophyticus</name>
    <dbReference type="NCBI Taxonomy" id="1262583"/>
    <lineage>
        <taxon>Bacteria</taxon>
        <taxon>Bacillati</taxon>
        <taxon>Actinomycetota</taxon>
        <taxon>Actinomycetes</taxon>
        <taxon>Pseudonocardiales</taxon>
        <taxon>Pseudonocardiaceae</taxon>
        <taxon>Tamaricihabitans</taxon>
    </lineage>
</organism>
<dbReference type="EMBL" id="SLXQ01000015">
    <property type="protein sequence ID" value="TCP45743.1"/>
    <property type="molecule type" value="Genomic_DNA"/>
</dbReference>
<dbReference type="SUPFAM" id="SSF54637">
    <property type="entry name" value="Thioesterase/thiol ester dehydrase-isomerase"/>
    <property type="match status" value="1"/>
</dbReference>
<reference evidence="2 3" key="1">
    <citation type="submission" date="2019-03" db="EMBL/GenBank/DDBJ databases">
        <title>Genomic Encyclopedia of Type Strains, Phase IV (KMG-IV): sequencing the most valuable type-strain genomes for metagenomic binning, comparative biology and taxonomic classification.</title>
        <authorList>
            <person name="Goeker M."/>
        </authorList>
    </citation>
    <scope>NUCLEOTIDE SEQUENCE [LARGE SCALE GENOMIC DNA]</scope>
    <source>
        <strain evidence="2 3">DSM 45765</strain>
    </source>
</reference>
<feature type="domain" description="FAS1-like dehydratase" evidence="1">
    <location>
        <begin position="33"/>
        <end position="178"/>
    </location>
</feature>
<dbReference type="Proteomes" id="UP000294911">
    <property type="component" value="Unassembled WGS sequence"/>
</dbReference>